<dbReference type="Proteomes" id="UP000019678">
    <property type="component" value="Unassembled WGS sequence"/>
</dbReference>
<accession>A0A017TCS2</accession>
<dbReference type="AlphaFoldDB" id="A0A017TCS2"/>
<gene>
    <name evidence="2" type="ORF">CAP_1424</name>
</gene>
<evidence type="ECO:0000313" key="2">
    <source>
        <dbReference type="EMBL" id="EYF06727.1"/>
    </source>
</evidence>
<organism evidence="2 3">
    <name type="scientific">Chondromyces apiculatus DSM 436</name>
    <dbReference type="NCBI Taxonomy" id="1192034"/>
    <lineage>
        <taxon>Bacteria</taxon>
        <taxon>Pseudomonadati</taxon>
        <taxon>Myxococcota</taxon>
        <taxon>Polyangia</taxon>
        <taxon>Polyangiales</taxon>
        <taxon>Polyangiaceae</taxon>
        <taxon>Chondromyces</taxon>
    </lineage>
</organism>
<evidence type="ECO:0000256" key="1">
    <source>
        <dbReference type="SAM" id="MobiDB-lite"/>
    </source>
</evidence>
<dbReference type="RefSeq" id="WP_044239061.1">
    <property type="nucleotide sequence ID" value="NZ_ASRX01000014.1"/>
</dbReference>
<sequence>MAATTIRLSVDLPYLFLLPDGVYDVAVSKDSKPGRDFKSGIGIEQIAPEGGGSHAGTTRSRAYFDFEDNKPGDEAERQKTAEKKQRIFLDHLNRLIRWYRVLTQDPSFVELTRYGISPVRFAVLATQEPWIEDIHHAPGPPGAVSGPVSVRQLEDAIRRGLIEQQEPEVADLFLLDAEEARHTGRFREAVLFCWSTIDATFNRIYDQLVDRKLSDEWGQGRDFFKDNDFGLRNKMSAAMYLIAGRSLFREPDKLWEKLTSSYTKRNKIIHAGQLADEADAEQTIQVARQVVEVMRSILRDSEGAASAAGSPEVQAPPPRTST</sequence>
<name>A0A017TCS2_9BACT</name>
<reference evidence="2 3" key="1">
    <citation type="submission" date="2013-05" db="EMBL/GenBank/DDBJ databases">
        <title>Genome assembly of Chondromyces apiculatus DSM 436.</title>
        <authorList>
            <person name="Sharma G."/>
            <person name="Khatri I."/>
            <person name="Kaur C."/>
            <person name="Mayilraj S."/>
            <person name="Subramanian S."/>
        </authorList>
    </citation>
    <scope>NUCLEOTIDE SEQUENCE [LARGE SCALE GENOMIC DNA]</scope>
    <source>
        <strain evidence="2 3">DSM 436</strain>
    </source>
</reference>
<keyword evidence="3" id="KW-1185">Reference proteome</keyword>
<proteinExistence type="predicted"/>
<protein>
    <recommendedName>
        <fullName evidence="4">Apea-like HEPN domain-containing protein</fullName>
    </recommendedName>
</protein>
<dbReference type="EMBL" id="ASRX01000014">
    <property type="protein sequence ID" value="EYF06727.1"/>
    <property type="molecule type" value="Genomic_DNA"/>
</dbReference>
<comment type="caution">
    <text evidence="2">The sequence shown here is derived from an EMBL/GenBank/DDBJ whole genome shotgun (WGS) entry which is preliminary data.</text>
</comment>
<feature type="region of interest" description="Disordered" evidence="1">
    <location>
        <begin position="301"/>
        <end position="322"/>
    </location>
</feature>
<evidence type="ECO:0000313" key="3">
    <source>
        <dbReference type="Proteomes" id="UP000019678"/>
    </source>
</evidence>
<evidence type="ECO:0008006" key="4">
    <source>
        <dbReference type="Google" id="ProtNLM"/>
    </source>
</evidence>